<dbReference type="Pfam" id="PF07859">
    <property type="entry name" value="Abhydrolase_3"/>
    <property type="match status" value="1"/>
</dbReference>
<dbReference type="AlphaFoldDB" id="A0A0L6TZ28"/>
<protein>
    <recommendedName>
        <fullName evidence="2">Alpha/beta hydrolase fold-3 domain-containing protein</fullName>
    </recommendedName>
</protein>
<dbReference type="InterPro" id="IPR050300">
    <property type="entry name" value="GDXG_lipolytic_enzyme"/>
</dbReference>
<dbReference type="Gene3D" id="3.40.50.1820">
    <property type="entry name" value="alpha/beta hydrolase"/>
    <property type="match status" value="1"/>
</dbReference>
<proteinExistence type="predicted"/>
<dbReference type="SUPFAM" id="SSF53474">
    <property type="entry name" value="alpha/beta-Hydrolases"/>
    <property type="match status" value="1"/>
</dbReference>
<evidence type="ECO:0000313" key="3">
    <source>
        <dbReference type="EMBL" id="KNZ41503.1"/>
    </source>
</evidence>
<evidence type="ECO:0000313" key="4">
    <source>
        <dbReference type="Proteomes" id="UP000036873"/>
    </source>
</evidence>
<dbReference type="PATRIC" id="fig|52689.4.peg.1406"/>
<dbReference type="InterPro" id="IPR029058">
    <property type="entry name" value="AB_hydrolase_fold"/>
</dbReference>
<gene>
    <name evidence="3" type="ORF">AKG39_10920</name>
</gene>
<comment type="caution">
    <text evidence="3">The sequence shown here is derived from an EMBL/GenBank/DDBJ whole genome shotgun (WGS) entry which is preliminary data.</text>
</comment>
<evidence type="ECO:0000259" key="2">
    <source>
        <dbReference type="Pfam" id="PF07859"/>
    </source>
</evidence>
<name>A0A0L6TZ28_9FIRM</name>
<dbReference type="EMBL" id="LGYO01000027">
    <property type="protein sequence ID" value="KNZ41503.1"/>
    <property type="molecule type" value="Genomic_DNA"/>
</dbReference>
<dbReference type="InterPro" id="IPR013094">
    <property type="entry name" value="AB_hydrolase_3"/>
</dbReference>
<dbReference type="Proteomes" id="UP000036873">
    <property type="component" value="Unassembled WGS sequence"/>
</dbReference>
<dbReference type="GO" id="GO:0016787">
    <property type="term" value="F:hydrolase activity"/>
    <property type="evidence" value="ECO:0007669"/>
    <property type="project" value="UniProtKB-KW"/>
</dbReference>
<dbReference type="PANTHER" id="PTHR48081">
    <property type="entry name" value="AB HYDROLASE SUPERFAMILY PROTEIN C4A8.06C"/>
    <property type="match status" value="1"/>
</dbReference>
<dbReference type="PANTHER" id="PTHR48081:SF8">
    <property type="entry name" value="ALPHA_BETA HYDROLASE FOLD-3 DOMAIN-CONTAINING PROTEIN-RELATED"/>
    <property type="match status" value="1"/>
</dbReference>
<reference evidence="4" key="1">
    <citation type="submission" date="2015-07" db="EMBL/GenBank/DDBJ databases">
        <title>Draft genome sequence of Acetobacterium bakii DSM 8293, a potential psychrophilic chemical producer through syngas fermentation.</title>
        <authorList>
            <person name="Song Y."/>
            <person name="Hwang S."/>
            <person name="Cho B.-K."/>
        </authorList>
    </citation>
    <scope>NUCLEOTIDE SEQUENCE [LARGE SCALE GENOMIC DNA]</scope>
    <source>
        <strain evidence="4">DSM 8239</strain>
    </source>
</reference>
<organism evidence="3 4">
    <name type="scientific">Acetobacterium bakii</name>
    <dbReference type="NCBI Taxonomy" id="52689"/>
    <lineage>
        <taxon>Bacteria</taxon>
        <taxon>Bacillati</taxon>
        <taxon>Bacillota</taxon>
        <taxon>Clostridia</taxon>
        <taxon>Eubacteriales</taxon>
        <taxon>Eubacteriaceae</taxon>
        <taxon>Acetobacterium</taxon>
    </lineage>
</organism>
<evidence type="ECO:0000256" key="1">
    <source>
        <dbReference type="ARBA" id="ARBA00022801"/>
    </source>
</evidence>
<dbReference type="STRING" id="52689.AKG39_10920"/>
<sequence length="310" mass="34700">MHDVEYGLHKDLAGMEKAAFPNFNITPFVIKVINAVGTVSVALTRLSINKRKLKISGADGGKFYLTIYEPQNCIDTKPCLLYFHGGAFVFRDFGYMHKKVCKYATESACKIVFVHYRLAPKYPSNVLLEDSYSSLEWVFKHSKDLGIDPNKIAVGGDSAGGALAAAVTQMTRDRKGPKICFQMLIYPVTDAAQKTASIKSFDNTPGWNANLNKQMWNYYLKNTDPKTMKYVSPMSNPSFENLPDAYVEVEEFDCLRDEGIAYAQKLMDHGANVKLNYIKGTFHGFDINLKKGVVIKAVNARIKALREAFS</sequence>
<feature type="domain" description="Alpha/beta hydrolase fold-3" evidence="2">
    <location>
        <begin position="80"/>
        <end position="285"/>
    </location>
</feature>
<keyword evidence="4" id="KW-1185">Reference proteome</keyword>
<keyword evidence="1" id="KW-0378">Hydrolase</keyword>
<accession>A0A0L6TZ28</accession>
<dbReference type="RefSeq" id="WP_242852598.1">
    <property type="nucleotide sequence ID" value="NZ_LGYO01000027.1"/>
</dbReference>